<dbReference type="SMART" id="SM00109">
    <property type="entry name" value="C1"/>
    <property type="match status" value="2"/>
</dbReference>
<evidence type="ECO:0000256" key="3">
    <source>
        <dbReference type="ARBA" id="ARBA00022679"/>
    </source>
</evidence>
<dbReference type="Gene3D" id="3.30.60.20">
    <property type="match status" value="1"/>
</dbReference>
<accession>A0AA39F3K7</accession>
<comment type="catalytic activity">
    <reaction evidence="1 10">
        <text>a 1,2-diacyl-sn-glycerol + ATP = a 1,2-diacyl-sn-glycero-3-phosphate + ADP + H(+)</text>
        <dbReference type="Rhea" id="RHEA:10272"/>
        <dbReference type="ChEBI" id="CHEBI:15378"/>
        <dbReference type="ChEBI" id="CHEBI:17815"/>
        <dbReference type="ChEBI" id="CHEBI:30616"/>
        <dbReference type="ChEBI" id="CHEBI:58608"/>
        <dbReference type="ChEBI" id="CHEBI:456216"/>
        <dbReference type="EC" id="2.7.1.107"/>
    </reaction>
</comment>
<keyword evidence="15" id="KW-1185">Reference proteome</keyword>
<keyword evidence="4" id="KW-0479">Metal-binding</keyword>
<dbReference type="SUPFAM" id="SSF111331">
    <property type="entry name" value="NAD kinase/diacylglycerol kinase-like"/>
    <property type="match status" value="1"/>
</dbReference>
<dbReference type="SUPFAM" id="SSF57889">
    <property type="entry name" value="Cysteine-rich domain"/>
    <property type="match status" value="1"/>
</dbReference>
<comment type="similarity">
    <text evidence="2 10">Belongs to the eukaryotic diacylglycerol kinase family.</text>
</comment>
<evidence type="ECO:0000256" key="8">
    <source>
        <dbReference type="ARBA" id="ARBA00022833"/>
    </source>
</evidence>
<dbReference type="SMART" id="SM00045">
    <property type="entry name" value="DAGKa"/>
    <property type="match status" value="1"/>
</dbReference>
<evidence type="ECO:0000256" key="2">
    <source>
        <dbReference type="ARBA" id="ARBA00009280"/>
    </source>
</evidence>
<evidence type="ECO:0000256" key="7">
    <source>
        <dbReference type="ARBA" id="ARBA00022777"/>
    </source>
</evidence>
<feature type="transmembrane region" description="Helical" evidence="11">
    <location>
        <begin position="9"/>
        <end position="31"/>
    </location>
</feature>
<evidence type="ECO:0000259" key="13">
    <source>
        <dbReference type="PROSITE" id="PS50146"/>
    </source>
</evidence>
<dbReference type="GO" id="GO:0005524">
    <property type="term" value="F:ATP binding"/>
    <property type="evidence" value="ECO:0007669"/>
    <property type="project" value="UniProtKB-KW"/>
</dbReference>
<dbReference type="Pfam" id="PF00781">
    <property type="entry name" value="DAGK_cat"/>
    <property type="match status" value="1"/>
</dbReference>
<name>A0AA39F3K7_MICHY</name>
<keyword evidence="6 10" id="KW-0547">Nucleotide-binding</keyword>
<organism evidence="14 15">
    <name type="scientific">Microctonus hyperodae</name>
    <name type="common">Parasitoid wasp</name>
    <dbReference type="NCBI Taxonomy" id="165561"/>
    <lineage>
        <taxon>Eukaryota</taxon>
        <taxon>Metazoa</taxon>
        <taxon>Ecdysozoa</taxon>
        <taxon>Arthropoda</taxon>
        <taxon>Hexapoda</taxon>
        <taxon>Insecta</taxon>
        <taxon>Pterygota</taxon>
        <taxon>Neoptera</taxon>
        <taxon>Endopterygota</taxon>
        <taxon>Hymenoptera</taxon>
        <taxon>Apocrita</taxon>
        <taxon>Ichneumonoidea</taxon>
        <taxon>Braconidae</taxon>
        <taxon>Euphorinae</taxon>
        <taxon>Microctonus</taxon>
    </lineage>
</organism>
<dbReference type="InterPro" id="IPR046349">
    <property type="entry name" value="C1-like_sf"/>
</dbReference>
<dbReference type="GO" id="GO:0016020">
    <property type="term" value="C:membrane"/>
    <property type="evidence" value="ECO:0007669"/>
    <property type="project" value="TreeGrafter"/>
</dbReference>
<feature type="domain" description="DAGKc" evidence="13">
    <location>
        <begin position="204"/>
        <end position="342"/>
    </location>
</feature>
<gene>
    <name evidence="14" type="ORF">PV327_008650</name>
</gene>
<dbReference type="GO" id="GO:0046872">
    <property type="term" value="F:metal ion binding"/>
    <property type="evidence" value="ECO:0007669"/>
    <property type="project" value="UniProtKB-KW"/>
</dbReference>
<keyword evidence="8" id="KW-0862">Zinc</keyword>
<dbReference type="InterPro" id="IPR016064">
    <property type="entry name" value="NAD/diacylglycerol_kinase_sf"/>
</dbReference>
<evidence type="ECO:0000259" key="12">
    <source>
        <dbReference type="PROSITE" id="PS50081"/>
    </source>
</evidence>
<dbReference type="PROSITE" id="PS50081">
    <property type="entry name" value="ZF_DAG_PE_2"/>
    <property type="match status" value="1"/>
</dbReference>
<evidence type="ECO:0000256" key="10">
    <source>
        <dbReference type="RuleBase" id="RU361128"/>
    </source>
</evidence>
<feature type="domain" description="Phorbol-ester/DAG-type" evidence="12">
    <location>
        <begin position="113"/>
        <end position="164"/>
    </location>
</feature>
<dbReference type="InterPro" id="IPR001206">
    <property type="entry name" value="Diacylglycerol_kinase_cat_dom"/>
</dbReference>
<dbReference type="PANTHER" id="PTHR11255">
    <property type="entry name" value="DIACYLGLYCEROL KINASE"/>
    <property type="match status" value="1"/>
</dbReference>
<dbReference type="GO" id="GO:0004143">
    <property type="term" value="F:ATP-dependent diacylglycerol kinase activity"/>
    <property type="evidence" value="ECO:0007669"/>
    <property type="project" value="UniProtKB-EC"/>
</dbReference>
<dbReference type="PROSITE" id="PS00479">
    <property type="entry name" value="ZF_DAG_PE_1"/>
    <property type="match status" value="1"/>
</dbReference>
<keyword evidence="5" id="KW-0677">Repeat</keyword>
<dbReference type="EC" id="2.7.1.107" evidence="10"/>
<dbReference type="PANTHER" id="PTHR11255:SF118">
    <property type="entry name" value="DIACYLGLYCEROL KINASE EPSILON"/>
    <property type="match status" value="1"/>
</dbReference>
<dbReference type="PROSITE" id="PS50146">
    <property type="entry name" value="DAGK"/>
    <property type="match status" value="1"/>
</dbReference>
<evidence type="ECO:0000256" key="5">
    <source>
        <dbReference type="ARBA" id="ARBA00022737"/>
    </source>
</evidence>
<keyword evidence="11" id="KW-1133">Transmembrane helix</keyword>
<dbReference type="Pfam" id="PF00609">
    <property type="entry name" value="DAGK_acc"/>
    <property type="match status" value="1"/>
</dbReference>
<dbReference type="Gene3D" id="3.40.50.10330">
    <property type="entry name" value="Probable inorganic polyphosphate/atp-NAD kinase, domain 1"/>
    <property type="match status" value="1"/>
</dbReference>
<comment type="caution">
    <text evidence="14">The sequence shown here is derived from an EMBL/GenBank/DDBJ whole genome shotgun (WGS) entry which is preliminary data.</text>
</comment>
<dbReference type="GO" id="GO:0007200">
    <property type="term" value="P:phospholipase C-activating G protein-coupled receptor signaling pathway"/>
    <property type="evidence" value="ECO:0007669"/>
    <property type="project" value="InterPro"/>
</dbReference>
<evidence type="ECO:0000256" key="6">
    <source>
        <dbReference type="ARBA" id="ARBA00022741"/>
    </source>
</evidence>
<dbReference type="AlphaFoldDB" id="A0AA39F3K7"/>
<evidence type="ECO:0000256" key="9">
    <source>
        <dbReference type="ARBA" id="ARBA00022840"/>
    </source>
</evidence>
<keyword evidence="11" id="KW-0812">Transmembrane</keyword>
<dbReference type="Gene3D" id="2.60.200.40">
    <property type="match status" value="1"/>
</dbReference>
<keyword evidence="9 10" id="KW-0067">ATP-binding</keyword>
<evidence type="ECO:0000256" key="4">
    <source>
        <dbReference type="ARBA" id="ARBA00022723"/>
    </source>
</evidence>
<evidence type="ECO:0000313" key="15">
    <source>
        <dbReference type="Proteomes" id="UP001168972"/>
    </source>
</evidence>
<dbReference type="CDD" id="cd20801">
    <property type="entry name" value="C1_DGKepsilon_typeIII_rpt1"/>
    <property type="match status" value="1"/>
</dbReference>
<dbReference type="SMART" id="SM00046">
    <property type="entry name" value="DAGKc"/>
    <property type="match status" value="1"/>
</dbReference>
<dbReference type="Proteomes" id="UP001168972">
    <property type="component" value="Unassembled WGS sequence"/>
</dbReference>
<reference evidence="14" key="2">
    <citation type="submission" date="2023-03" db="EMBL/GenBank/DDBJ databases">
        <authorList>
            <person name="Inwood S.N."/>
            <person name="Skelly J.G."/>
            <person name="Guhlin J."/>
            <person name="Harrop T.W.R."/>
            <person name="Goldson S.G."/>
            <person name="Dearden P.K."/>
        </authorList>
    </citation>
    <scope>NUCLEOTIDE SEQUENCE</scope>
    <source>
        <strain evidence="14">Lincoln</strain>
        <tissue evidence="14">Whole body</tissue>
    </source>
</reference>
<evidence type="ECO:0000256" key="11">
    <source>
        <dbReference type="SAM" id="Phobius"/>
    </source>
</evidence>
<sequence length="534" mass="60020">MQTNMWESVLYTVIIPALCTIILYTISVNFVRHFMGNSHISIRDVSKNHNWTTIDTKKKVYCCSICEVLLLNSESVICDCCGVCADSGCIKYADKQLACKAIALNNNNDEPMKHHWIKGNLSPGALCYICNEECDTEPGLIDCSCCWCQRCAHEICKPTENEICDLGKFKLMIIPPTSLKVIKVRRNTIRRRLQLTSIVPPTWPDWKPLIVVANKKSGNNDGKKILSMFRRILNPAQVTDISECDPIVALEWCRMLGDKPSTVLVAGGDGTIAWLLNAIHSLQLKPNAPAVAILPLGTGNDLSRVMGWGNEYNMNLEATDILQCIQSAQPVELDRWTVLIKSENRNIGFKNSTKSMFMYNYISVGVDAQVALNFHRTRESRFYLFSHRIFNKLLYLCFGTHQVVDGDCKNLDKRIEVYLDGKRIVLPSSESIVILNIPFWGGGVKLWELGRDNENIGVQSINDGMLEVCALYSSFHIAQLQVGLSQPHRLGQAKTVKIKLLDSCAVQIDGEPWYQCPCEFTITHCNRASMLMSS</sequence>
<keyword evidence="11" id="KW-0472">Membrane</keyword>
<evidence type="ECO:0000313" key="14">
    <source>
        <dbReference type="EMBL" id="KAK0162302.1"/>
    </source>
</evidence>
<dbReference type="InterPro" id="IPR000756">
    <property type="entry name" value="Diacylglycerol_kin_accessory"/>
</dbReference>
<dbReference type="EMBL" id="JAQQBR010001834">
    <property type="protein sequence ID" value="KAK0162302.1"/>
    <property type="molecule type" value="Genomic_DNA"/>
</dbReference>
<dbReference type="InterPro" id="IPR017438">
    <property type="entry name" value="ATP-NAD_kinase_N"/>
</dbReference>
<proteinExistence type="inferred from homology"/>
<dbReference type="InterPro" id="IPR037607">
    <property type="entry name" value="DGK"/>
</dbReference>
<evidence type="ECO:0000256" key="1">
    <source>
        <dbReference type="ARBA" id="ARBA00001383"/>
    </source>
</evidence>
<protein>
    <recommendedName>
        <fullName evidence="10">Diacylglycerol kinase</fullName>
        <shortName evidence="10">DAG kinase</shortName>
        <ecNumber evidence="10">2.7.1.107</ecNumber>
    </recommendedName>
</protein>
<dbReference type="CDD" id="cd20853">
    <property type="entry name" value="C1_DGKepsilon_typeIII_rpt2"/>
    <property type="match status" value="1"/>
</dbReference>
<keyword evidence="3 10" id="KW-0808">Transferase</keyword>
<reference evidence="14" key="1">
    <citation type="journal article" date="2023" name="bioRxiv">
        <title>Scaffold-level genome assemblies of two parasitoid biocontrol wasps reveal the parthenogenesis mechanism and an associated novel virus.</title>
        <authorList>
            <person name="Inwood S."/>
            <person name="Skelly J."/>
            <person name="Guhlin J."/>
            <person name="Harrop T."/>
            <person name="Goldson S."/>
            <person name="Dearden P."/>
        </authorList>
    </citation>
    <scope>NUCLEOTIDE SEQUENCE</scope>
    <source>
        <strain evidence="14">Lincoln</strain>
        <tissue evidence="14">Whole body</tissue>
    </source>
</reference>
<dbReference type="InterPro" id="IPR002219">
    <property type="entry name" value="PKC_DAG/PE"/>
</dbReference>
<keyword evidence="7 10" id="KW-0418">Kinase</keyword>